<name>A0ABP4EG25_9ACTN</name>
<keyword evidence="6" id="KW-1185">Reference proteome</keyword>
<dbReference type="Pfam" id="PF13560">
    <property type="entry name" value="HTH_31"/>
    <property type="match status" value="1"/>
</dbReference>
<dbReference type="Pfam" id="PF05729">
    <property type="entry name" value="NACHT"/>
    <property type="match status" value="1"/>
</dbReference>
<feature type="domain" description="NACHT" evidence="3">
    <location>
        <begin position="190"/>
        <end position="296"/>
    </location>
</feature>
<feature type="domain" description="HTH cro/C1-type" evidence="4">
    <location>
        <begin position="9"/>
        <end position="41"/>
    </location>
</feature>
<keyword evidence="2" id="KW-1133">Transmembrane helix</keyword>
<feature type="transmembrane region" description="Helical" evidence="2">
    <location>
        <begin position="527"/>
        <end position="551"/>
    </location>
</feature>
<feature type="compositionally biased region" description="Basic and acidic residues" evidence="1">
    <location>
        <begin position="784"/>
        <end position="794"/>
    </location>
</feature>
<evidence type="ECO:0000313" key="6">
    <source>
        <dbReference type="Proteomes" id="UP001499987"/>
    </source>
</evidence>
<feature type="compositionally biased region" description="Pro residues" evidence="1">
    <location>
        <begin position="94"/>
        <end position="104"/>
    </location>
</feature>
<dbReference type="RefSeq" id="WP_344626177.1">
    <property type="nucleotide sequence ID" value="NZ_BAAALD010000060.1"/>
</dbReference>
<dbReference type="SUPFAM" id="SSF47413">
    <property type="entry name" value="lambda repressor-like DNA-binding domains"/>
    <property type="match status" value="1"/>
</dbReference>
<evidence type="ECO:0000259" key="3">
    <source>
        <dbReference type="PROSITE" id="PS50837"/>
    </source>
</evidence>
<dbReference type="PROSITE" id="PS50943">
    <property type="entry name" value="HTH_CROC1"/>
    <property type="match status" value="1"/>
</dbReference>
<dbReference type="SUPFAM" id="SSF52540">
    <property type="entry name" value="P-loop containing nucleoside triphosphate hydrolases"/>
    <property type="match status" value="1"/>
</dbReference>
<feature type="compositionally biased region" description="Basic residues" evidence="1">
    <location>
        <begin position="772"/>
        <end position="783"/>
    </location>
</feature>
<sequence length="794" mass="85949">MAETLGALVRQLRKQAGLTQFQLAERAGLGESTVRRIETDRPFDHRLGTINRIADALDAGPEDRRRLSALSGGTGPAAPEAPSPDAPSLETPSPQVPPPGAPPPPRDHGPLADAAEELARESRQRWRREEAQHRVHHPFALPVRWQQVPAGVADQSANALLLAPGEARVEPDLSGDLRRVAAIYQRIPSGRLVVLGRAGSGKSILAVRFALDLLDARTRNERVPVIFSLGAWDPTTVALRDWLIGRLLRDYPHLARRVPSGKTLAADLLDDDLVLPVLDGFDELAEDLRAPALEALNLSRLPLVLTSRKAEFTAAVRTAHAPLAAAVVLELRDLDLDDLRGYLPRTDPAFPGPADTDGQGATWETVLDPARTAQSAGRANLAAALRTPLMIALARTMYSDHPERRPGELLDTARFPDPEAIEEHLLAGFVPAVYRPRPTERLGTAHRRPGPWDAERAERWLGHLADHLTRLGRERQDLTWWEVGTGMSRLSRTVIIAVLAGIAFGVTTAIGNLPVDLVATAHSFRFAVVRGLLVGVLHGLAAGTLFGLVYWHASARAALRPSPVRMRLSTGTPMTRRKARTRSLIGLCAGAAGMALLILVDEGLVAPIGLADGQGAGLAAGLLFIPPIALATGLVFGLIALFEAPVRSESVVSPADLLHIDRRNVAYHLLTWALVLGIGVGLLNGIVYGPLRGFEVGLVFGLEAAFGAGLGYGLSLTAWGQWVALARIWLPLTGQLPWALIAFLDDAHQRGVLRQVGAVYQFRHAWIQSHLSRSHQQRHGREQRRRDHSTEGAR</sequence>
<accession>A0ABP4EG25</accession>
<dbReference type="Proteomes" id="UP001499987">
    <property type="component" value="Unassembled WGS sequence"/>
</dbReference>
<dbReference type="EMBL" id="BAAALD010000060">
    <property type="protein sequence ID" value="GAA1103871.1"/>
    <property type="molecule type" value="Genomic_DNA"/>
</dbReference>
<keyword evidence="2" id="KW-0812">Transmembrane</keyword>
<dbReference type="Gene3D" id="3.40.50.300">
    <property type="entry name" value="P-loop containing nucleotide triphosphate hydrolases"/>
    <property type="match status" value="1"/>
</dbReference>
<dbReference type="PROSITE" id="PS50837">
    <property type="entry name" value="NACHT"/>
    <property type="match status" value="1"/>
</dbReference>
<dbReference type="InterPro" id="IPR027417">
    <property type="entry name" value="P-loop_NTPase"/>
</dbReference>
<evidence type="ECO:0000256" key="1">
    <source>
        <dbReference type="SAM" id="MobiDB-lite"/>
    </source>
</evidence>
<comment type="caution">
    <text evidence="5">The sequence shown here is derived from an EMBL/GenBank/DDBJ whole genome shotgun (WGS) entry which is preliminary data.</text>
</comment>
<evidence type="ECO:0000259" key="4">
    <source>
        <dbReference type="PROSITE" id="PS50943"/>
    </source>
</evidence>
<feature type="transmembrane region" description="Helical" evidence="2">
    <location>
        <begin position="494"/>
        <end position="515"/>
    </location>
</feature>
<gene>
    <name evidence="5" type="ORF">GCM10009663_52800</name>
</gene>
<feature type="transmembrane region" description="Helical" evidence="2">
    <location>
        <begin position="665"/>
        <end position="686"/>
    </location>
</feature>
<dbReference type="SMART" id="SM00530">
    <property type="entry name" value="HTH_XRE"/>
    <property type="match status" value="1"/>
</dbReference>
<proteinExistence type="predicted"/>
<keyword evidence="2" id="KW-0472">Membrane</keyword>
<feature type="transmembrane region" description="Helical" evidence="2">
    <location>
        <begin position="584"/>
        <end position="600"/>
    </location>
</feature>
<feature type="region of interest" description="Disordered" evidence="1">
    <location>
        <begin position="771"/>
        <end position="794"/>
    </location>
</feature>
<dbReference type="InterPro" id="IPR001387">
    <property type="entry name" value="Cro/C1-type_HTH"/>
</dbReference>
<evidence type="ECO:0000313" key="5">
    <source>
        <dbReference type="EMBL" id="GAA1103871.1"/>
    </source>
</evidence>
<dbReference type="CDD" id="cd00093">
    <property type="entry name" value="HTH_XRE"/>
    <property type="match status" value="1"/>
</dbReference>
<organism evidence="5 6">
    <name type="scientific">Kitasatospora arboriphila</name>
    <dbReference type="NCBI Taxonomy" id="258052"/>
    <lineage>
        <taxon>Bacteria</taxon>
        <taxon>Bacillati</taxon>
        <taxon>Actinomycetota</taxon>
        <taxon>Actinomycetes</taxon>
        <taxon>Kitasatosporales</taxon>
        <taxon>Streptomycetaceae</taxon>
        <taxon>Kitasatospora</taxon>
    </lineage>
</organism>
<dbReference type="Gene3D" id="1.10.260.40">
    <property type="entry name" value="lambda repressor-like DNA-binding domains"/>
    <property type="match status" value="1"/>
</dbReference>
<evidence type="ECO:0000256" key="2">
    <source>
        <dbReference type="SAM" id="Phobius"/>
    </source>
</evidence>
<dbReference type="InterPro" id="IPR007111">
    <property type="entry name" value="NACHT_NTPase"/>
</dbReference>
<feature type="region of interest" description="Disordered" evidence="1">
    <location>
        <begin position="57"/>
        <end position="111"/>
    </location>
</feature>
<feature type="transmembrane region" description="Helical" evidence="2">
    <location>
        <begin position="620"/>
        <end position="644"/>
    </location>
</feature>
<dbReference type="InterPro" id="IPR010982">
    <property type="entry name" value="Lambda_DNA-bd_dom_sf"/>
</dbReference>
<reference evidence="6" key="1">
    <citation type="journal article" date="2019" name="Int. J. Syst. Evol. Microbiol.">
        <title>The Global Catalogue of Microorganisms (GCM) 10K type strain sequencing project: providing services to taxonomists for standard genome sequencing and annotation.</title>
        <authorList>
            <consortium name="The Broad Institute Genomics Platform"/>
            <consortium name="The Broad Institute Genome Sequencing Center for Infectious Disease"/>
            <person name="Wu L."/>
            <person name="Ma J."/>
        </authorList>
    </citation>
    <scope>NUCLEOTIDE SEQUENCE [LARGE SCALE GENOMIC DNA]</scope>
    <source>
        <strain evidence="6">JCM 13002</strain>
    </source>
</reference>
<feature type="transmembrane region" description="Helical" evidence="2">
    <location>
        <begin position="698"/>
        <end position="719"/>
    </location>
</feature>
<protein>
    <submittedName>
        <fullName evidence="5">NACHT domain-containing protein</fullName>
    </submittedName>
</protein>